<dbReference type="InterPro" id="IPR051236">
    <property type="entry name" value="HAT_RTT109-like"/>
</dbReference>
<dbReference type="AlphaFoldDB" id="A0A517NMV3"/>
<name>A0A517NMV3_9BACT</name>
<dbReference type="PANTHER" id="PTHR31571:SF1">
    <property type="entry name" value="ALTERED INHERITANCE OF MITOCHONDRIA PROTEIN 6"/>
    <property type="match status" value="1"/>
</dbReference>
<dbReference type="PANTHER" id="PTHR31571">
    <property type="entry name" value="ALTERED INHERITANCE OF MITOCHONDRIA PROTEIN 6"/>
    <property type="match status" value="1"/>
</dbReference>
<organism evidence="2 3">
    <name type="scientific">Stieleria marina</name>
    <dbReference type="NCBI Taxonomy" id="1930275"/>
    <lineage>
        <taxon>Bacteria</taxon>
        <taxon>Pseudomonadati</taxon>
        <taxon>Planctomycetota</taxon>
        <taxon>Planctomycetia</taxon>
        <taxon>Pirellulales</taxon>
        <taxon>Pirellulaceae</taxon>
        <taxon>Stieleria</taxon>
    </lineage>
</organism>
<protein>
    <recommendedName>
        <fullName evidence="1">Altered inheritance of mitochondria protein 6</fullName>
    </recommendedName>
</protein>
<dbReference type="SUPFAM" id="SSF51695">
    <property type="entry name" value="PLC-like phosphodiesterases"/>
    <property type="match status" value="1"/>
</dbReference>
<dbReference type="Pfam" id="PF13653">
    <property type="entry name" value="GDPD_2"/>
    <property type="match status" value="1"/>
</dbReference>
<evidence type="ECO:0000256" key="1">
    <source>
        <dbReference type="ARBA" id="ARBA00014286"/>
    </source>
</evidence>
<keyword evidence="3" id="KW-1185">Reference proteome</keyword>
<dbReference type="Gene3D" id="3.20.20.190">
    <property type="entry name" value="Phosphatidylinositol (PI) phosphodiesterase"/>
    <property type="match status" value="1"/>
</dbReference>
<gene>
    <name evidence="2" type="ORF">K239x_03970</name>
</gene>
<dbReference type="GO" id="GO:0006629">
    <property type="term" value="P:lipid metabolic process"/>
    <property type="evidence" value="ECO:0007669"/>
    <property type="project" value="InterPro"/>
</dbReference>
<evidence type="ECO:0000313" key="3">
    <source>
        <dbReference type="Proteomes" id="UP000319817"/>
    </source>
</evidence>
<dbReference type="Proteomes" id="UP000319817">
    <property type="component" value="Chromosome"/>
</dbReference>
<evidence type="ECO:0000313" key="2">
    <source>
        <dbReference type="EMBL" id="QDT08458.1"/>
    </source>
</evidence>
<dbReference type="InterPro" id="IPR039559">
    <property type="entry name" value="AIM6_PI-PLC-like_dom"/>
</dbReference>
<accession>A0A517NMV3</accession>
<dbReference type="InterPro" id="IPR017946">
    <property type="entry name" value="PLC-like_Pdiesterase_TIM-brl"/>
</dbReference>
<dbReference type="EMBL" id="CP036526">
    <property type="protein sequence ID" value="QDT08458.1"/>
    <property type="molecule type" value="Genomic_DNA"/>
</dbReference>
<proteinExistence type="predicted"/>
<dbReference type="CDD" id="cd08577">
    <property type="entry name" value="PI-PLCc_GDPD_SF_unchar3"/>
    <property type="match status" value="1"/>
</dbReference>
<sequence length="273" mass="30839">MHLMKQANTLATMIFVVASFTFVNQVDAQEDRRLPVVHPHAHAHNDYLHARPLLDALDQGFCSVEADIYLVDGELLVAHDRDQLKIERSLKQLYLEPLRKRIKTNAGKVHPDGPGFTLLIDIKSDAESTFLALNELLGQYDEVFTRIDGDKVTDKAVTAIVSGNRANETILAQSPRFVGIDGRLSDLNSDLLAHQMPLISDHWGRNFRWRGDGAISDDDAAKLKNIIQQVHARNRRVRFWSIPDKPIAWKTLHEAGVDLINTDKLKELSVFLQ</sequence>
<dbReference type="GO" id="GO:0008081">
    <property type="term" value="F:phosphoric diester hydrolase activity"/>
    <property type="evidence" value="ECO:0007669"/>
    <property type="project" value="InterPro"/>
</dbReference>
<reference evidence="2 3" key="1">
    <citation type="submission" date="2019-02" db="EMBL/GenBank/DDBJ databases">
        <title>Deep-cultivation of Planctomycetes and their phenomic and genomic characterization uncovers novel biology.</title>
        <authorList>
            <person name="Wiegand S."/>
            <person name="Jogler M."/>
            <person name="Boedeker C."/>
            <person name="Pinto D."/>
            <person name="Vollmers J."/>
            <person name="Rivas-Marin E."/>
            <person name="Kohn T."/>
            <person name="Peeters S.H."/>
            <person name="Heuer A."/>
            <person name="Rast P."/>
            <person name="Oberbeckmann S."/>
            <person name="Bunk B."/>
            <person name="Jeske O."/>
            <person name="Meyerdierks A."/>
            <person name="Storesund J.E."/>
            <person name="Kallscheuer N."/>
            <person name="Luecker S."/>
            <person name="Lage O.M."/>
            <person name="Pohl T."/>
            <person name="Merkel B.J."/>
            <person name="Hornburger P."/>
            <person name="Mueller R.-W."/>
            <person name="Bruemmer F."/>
            <person name="Labrenz M."/>
            <person name="Spormann A.M."/>
            <person name="Op den Camp H."/>
            <person name="Overmann J."/>
            <person name="Amann R."/>
            <person name="Jetten M.S.M."/>
            <person name="Mascher T."/>
            <person name="Medema M.H."/>
            <person name="Devos D.P."/>
            <person name="Kaster A.-K."/>
            <person name="Ovreas L."/>
            <person name="Rohde M."/>
            <person name="Galperin M.Y."/>
            <person name="Jogler C."/>
        </authorList>
    </citation>
    <scope>NUCLEOTIDE SEQUENCE [LARGE SCALE GENOMIC DNA]</scope>
    <source>
        <strain evidence="2 3">K23_9</strain>
    </source>
</reference>